<dbReference type="Pfam" id="PF02922">
    <property type="entry name" value="CBM_48"/>
    <property type="match status" value="1"/>
</dbReference>
<name>A0A9D2SSZ0_9FIRM</name>
<evidence type="ECO:0000256" key="4">
    <source>
        <dbReference type="ARBA" id="ARBA00009000"/>
    </source>
</evidence>
<feature type="active site" description="Proton donor" evidence="12">
    <location>
        <position position="383"/>
    </location>
</feature>
<dbReference type="CDD" id="cd02855">
    <property type="entry name" value="E_set_GBE_prok_N"/>
    <property type="match status" value="1"/>
</dbReference>
<dbReference type="InterPro" id="IPR017853">
    <property type="entry name" value="GH"/>
</dbReference>
<dbReference type="InterPro" id="IPR044143">
    <property type="entry name" value="GlgB_N_E_set_prok"/>
</dbReference>
<dbReference type="InterPro" id="IPR006048">
    <property type="entry name" value="A-amylase/branching_C"/>
</dbReference>
<dbReference type="SUPFAM" id="SSF51011">
    <property type="entry name" value="Glycosyl hydrolase domain"/>
    <property type="match status" value="1"/>
</dbReference>
<sequence>MDMYGFYTGKIFDAYEYLGCRPQKAGAVFRTFAPAAVRVSVIGSFNGWEETPMQKVHDGNFWECVIPEAKAGDMYKYRIWRRDGSFRDHCDPYGFGMELRPHNASFIRDMTAYSFHDSGWMKKRNDCKRGPLNIYELHPGSWKRPDAGAHGGAGTYDGAGMQDGAGTQDGAGMQNGAGTQDAAGTQNAVGSQEEAEAWYHYDELAELLIPYLKEYGYNYVELMPLGEHPCDESWGYQQTGFFSPTSRYGTADELKRMVDLFHRNGIGLILDFVPVHFAVDDYALADYDGTALYEYPHRDVGNSEWGSKNFMHSRGEVRSFLQSCADYWLREYHFDGLRMDAISNMIYWQGQPERGVNGNAVSFLQYMNRGLKERNPGILLAAEDSTSFPGVTKGAENGGLGFDYKWDMGWMNDTLDYFRTDPEYRSRDYHKLTFSMMYYYEENYLLPFSHDEVVHGKATIIQKMNGDYEKKFPQARALYMYMYAHPGKKLNFMGNELAHFREWDEKRPLDWELLSYPLHDGFHAFMKELNRLYLETPALWTLDFDREGFRWLACNEEEKCVYAFLRTDGEQELLALFNFSQKTQEAFRLPISADEADGAESGKKEIQKEESSFTLRLSSDWDIYGGTKSAAVERGKSLVTEGGALVVDIPAFGALYLVRDGGKE</sequence>
<dbReference type="CDD" id="cd11322">
    <property type="entry name" value="AmyAc_Glg_BE"/>
    <property type="match status" value="1"/>
</dbReference>
<reference evidence="15" key="2">
    <citation type="submission" date="2021-04" db="EMBL/GenBank/DDBJ databases">
        <authorList>
            <person name="Gilroy R."/>
        </authorList>
    </citation>
    <scope>NUCLEOTIDE SEQUENCE</scope>
    <source>
        <strain evidence="15">USAMLcec2-132</strain>
    </source>
</reference>
<dbReference type="InterPro" id="IPR006407">
    <property type="entry name" value="GlgB"/>
</dbReference>
<dbReference type="Gene3D" id="2.60.40.1180">
    <property type="entry name" value="Golgi alpha-mannosidase II"/>
    <property type="match status" value="1"/>
</dbReference>
<evidence type="ECO:0000256" key="2">
    <source>
        <dbReference type="ARBA" id="ARBA00002953"/>
    </source>
</evidence>
<feature type="region of interest" description="Disordered" evidence="13">
    <location>
        <begin position="146"/>
        <end position="189"/>
    </location>
</feature>
<dbReference type="InterPro" id="IPR013780">
    <property type="entry name" value="Glyco_hydro_b"/>
</dbReference>
<keyword evidence="10" id="KW-0119">Carbohydrate metabolism</keyword>
<dbReference type="AlphaFoldDB" id="A0A9D2SSZ0"/>
<evidence type="ECO:0000256" key="5">
    <source>
        <dbReference type="ARBA" id="ARBA00012541"/>
    </source>
</evidence>
<feature type="domain" description="Glycosyl hydrolase family 13 catalytic" evidence="14">
    <location>
        <begin position="136"/>
        <end position="533"/>
    </location>
</feature>
<organism evidence="15 16">
    <name type="scientific">Candidatus Eisenbergiella merdavium</name>
    <dbReference type="NCBI Taxonomy" id="2838551"/>
    <lineage>
        <taxon>Bacteria</taxon>
        <taxon>Bacillati</taxon>
        <taxon>Bacillota</taxon>
        <taxon>Clostridia</taxon>
        <taxon>Lachnospirales</taxon>
        <taxon>Lachnospiraceae</taxon>
        <taxon>Eisenbergiella</taxon>
    </lineage>
</organism>
<dbReference type="GO" id="GO:0043169">
    <property type="term" value="F:cation binding"/>
    <property type="evidence" value="ECO:0007669"/>
    <property type="project" value="InterPro"/>
</dbReference>
<dbReference type="PIRSF" id="PIRSF000463">
    <property type="entry name" value="GlgB"/>
    <property type="match status" value="1"/>
</dbReference>
<keyword evidence="7 15" id="KW-0328">Glycosyltransferase</keyword>
<evidence type="ECO:0000256" key="13">
    <source>
        <dbReference type="SAM" id="MobiDB-lite"/>
    </source>
</evidence>
<evidence type="ECO:0000256" key="6">
    <source>
        <dbReference type="ARBA" id="ARBA00022600"/>
    </source>
</evidence>
<evidence type="ECO:0000256" key="7">
    <source>
        <dbReference type="ARBA" id="ARBA00022676"/>
    </source>
</evidence>
<dbReference type="EC" id="2.4.1.18" evidence="5 11"/>
<comment type="function">
    <text evidence="2">Catalyzes the formation of the alpha-1,6-glucosidic linkages in glycogen by scission of a 1,4-alpha-linked oligosaccharide from growing alpha-1,4-glucan chains and the subsequent attachment of the oligosaccharide to the alpha-1,6 position.</text>
</comment>
<evidence type="ECO:0000256" key="10">
    <source>
        <dbReference type="ARBA" id="ARBA00023277"/>
    </source>
</evidence>
<evidence type="ECO:0000256" key="12">
    <source>
        <dbReference type="PIRSR" id="PIRSR000463-1"/>
    </source>
</evidence>
<protein>
    <recommendedName>
        <fullName evidence="5 11">1,4-alpha-glucan branching enzyme</fullName>
        <ecNumber evidence="5 11">2.4.1.18</ecNumber>
    </recommendedName>
</protein>
<evidence type="ECO:0000256" key="11">
    <source>
        <dbReference type="NCBIfam" id="TIGR01515"/>
    </source>
</evidence>
<dbReference type="SUPFAM" id="SSF51445">
    <property type="entry name" value="(Trans)glycosidases"/>
    <property type="match status" value="1"/>
</dbReference>
<dbReference type="PANTHER" id="PTHR43651:SF3">
    <property type="entry name" value="1,4-ALPHA-GLUCAN-BRANCHING ENZYME"/>
    <property type="match status" value="1"/>
</dbReference>
<feature type="compositionally biased region" description="Polar residues" evidence="13">
    <location>
        <begin position="176"/>
        <end position="189"/>
    </location>
</feature>
<dbReference type="NCBIfam" id="TIGR01515">
    <property type="entry name" value="branching_enzym"/>
    <property type="match status" value="1"/>
</dbReference>
<evidence type="ECO:0000256" key="9">
    <source>
        <dbReference type="ARBA" id="ARBA00023056"/>
    </source>
</evidence>
<dbReference type="GO" id="GO:0003844">
    <property type="term" value="F:1,4-alpha-glucan branching enzyme activity"/>
    <property type="evidence" value="ECO:0007669"/>
    <property type="project" value="UniProtKB-UniRule"/>
</dbReference>
<dbReference type="PANTHER" id="PTHR43651">
    <property type="entry name" value="1,4-ALPHA-GLUCAN-BRANCHING ENZYME"/>
    <property type="match status" value="1"/>
</dbReference>
<dbReference type="EMBL" id="DWWS01000072">
    <property type="protein sequence ID" value="HJC25771.1"/>
    <property type="molecule type" value="Genomic_DNA"/>
</dbReference>
<dbReference type="Gene3D" id="3.20.20.80">
    <property type="entry name" value="Glycosidases"/>
    <property type="match status" value="1"/>
</dbReference>
<dbReference type="SMART" id="SM00642">
    <property type="entry name" value="Aamy"/>
    <property type="match status" value="1"/>
</dbReference>
<evidence type="ECO:0000256" key="1">
    <source>
        <dbReference type="ARBA" id="ARBA00000826"/>
    </source>
</evidence>
<dbReference type="GO" id="GO:0005978">
    <property type="term" value="P:glycogen biosynthetic process"/>
    <property type="evidence" value="ECO:0007669"/>
    <property type="project" value="UniProtKB-UniRule"/>
</dbReference>
<evidence type="ECO:0000256" key="8">
    <source>
        <dbReference type="ARBA" id="ARBA00022679"/>
    </source>
</evidence>
<feature type="compositionally biased region" description="Gly residues" evidence="13">
    <location>
        <begin position="149"/>
        <end position="175"/>
    </location>
</feature>
<feature type="active site" description="Nucleophile" evidence="12">
    <location>
        <position position="340"/>
    </location>
</feature>
<evidence type="ECO:0000259" key="14">
    <source>
        <dbReference type="SMART" id="SM00642"/>
    </source>
</evidence>
<keyword evidence="9" id="KW-0320">Glycogen biosynthesis</keyword>
<dbReference type="InterPro" id="IPR013783">
    <property type="entry name" value="Ig-like_fold"/>
</dbReference>
<dbReference type="GO" id="GO:0005829">
    <property type="term" value="C:cytosol"/>
    <property type="evidence" value="ECO:0007669"/>
    <property type="project" value="TreeGrafter"/>
</dbReference>
<evidence type="ECO:0000313" key="16">
    <source>
        <dbReference type="Proteomes" id="UP000823891"/>
    </source>
</evidence>
<dbReference type="Proteomes" id="UP000823891">
    <property type="component" value="Unassembled WGS sequence"/>
</dbReference>
<comment type="similarity">
    <text evidence="4">Belongs to the glycosyl hydrolase 13 family. GlgB subfamily.</text>
</comment>
<dbReference type="InterPro" id="IPR037439">
    <property type="entry name" value="Branching_enzy"/>
</dbReference>
<comment type="catalytic activity">
    <reaction evidence="1">
        <text>Transfers a segment of a (1-&gt;4)-alpha-D-glucan chain to a primary hydroxy group in a similar glucan chain.</text>
        <dbReference type="EC" id="2.4.1.18"/>
    </reaction>
</comment>
<evidence type="ECO:0000313" key="15">
    <source>
        <dbReference type="EMBL" id="HJC25771.1"/>
    </source>
</evidence>
<dbReference type="Gene3D" id="2.60.40.10">
    <property type="entry name" value="Immunoglobulins"/>
    <property type="match status" value="1"/>
</dbReference>
<keyword evidence="8 15" id="KW-0808">Transferase</keyword>
<proteinExistence type="inferred from homology"/>
<dbReference type="InterPro" id="IPR004193">
    <property type="entry name" value="Glyco_hydro_13_N"/>
</dbReference>
<comment type="caution">
    <text evidence="15">The sequence shown here is derived from an EMBL/GenBank/DDBJ whole genome shotgun (WGS) entry which is preliminary data.</text>
</comment>
<reference evidence="15" key="1">
    <citation type="journal article" date="2021" name="PeerJ">
        <title>Extensive microbial diversity within the chicken gut microbiome revealed by metagenomics and culture.</title>
        <authorList>
            <person name="Gilroy R."/>
            <person name="Ravi A."/>
            <person name="Getino M."/>
            <person name="Pursley I."/>
            <person name="Horton D.L."/>
            <person name="Alikhan N.F."/>
            <person name="Baker D."/>
            <person name="Gharbi K."/>
            <person name="Hall N."/>
            <person name="Watson M."/>
            <person name="Adriaenssens E.M."/>
            <person name="Foster-Nyarko E."/>
            <person name="Jarju S."/>
            <person name="Secka A."/>
            <person name="Antonio M."/>
            <person name="Oren A."/>
            <person name="Chaudhuri R.R."/>
            <person name="La Ragione R."/>
            <person name="Hildebrand F."/>
            <person name="Pallen M.J."/>
        </authorList>
    </citation>
    <scope>NUCLEOTIDE SEQUENCE</scope>
    <source>
        <strain evidence="15">USAMLcec2-132</strain>
    </source>
</reference>
<evidence type="ECO:0000256" key="3">
    <source>
        <dbReference type="ARBA" id="ARBA00004964"/>
    </source>
</evidence>
<keyword evidence="6" id="KW-0321">Glycogen metabolism</keyword>
<dbReference type="Pfam" id="PF00128">
    <property type="entry name" value="Alpha-amylase"/>
    <property type="match status" value="1"/>
</dbReference>
<accession>A0A9D2SSZ0</accession>
<gene>
    <name evidence="15" type="primary">glgB</name>
    <name evidence="15" type="ORF">H9761_19090</name>
</gene>
<dbReference type="InterPro" id="IPR006047">
    <property type="entry name" value="GH13_cat_dom"/>
</dbReference>
<dbReference type="GO" id="GO:0004553">
    <property type="term" value="F:hydrolase activity, hydrolyzing O-glycosyl compounds"/>
    <property type="evidence" value="ECO:0007669"/>
    <property type="project" value="InterPro"/>
</dbReference>
<comment type="pathway">
    <text evidence="3">Glycan biosynthesis; glycogen biosynthesis.</text>
</comment>
<dbReference type="Pfam" id="PF02806">
    <property type="entry name" value="Alpha-amylase_C"/>
    <property type="match status" value="1"/>
</dbReference>